<evidence type="ECO:0000313" key="1">
    <source>
        <dbReference type="EMBL" id="KAE9401050.1"/>
    </source>
</evidence>
<organism evidence="1 2">
    <name type="scientific">Gymnopus androsaceus JB14</name>
    <dbReference type="NCBI Taxonomy" id="1447944"/>
    <lineage>
        <taxon>Eukaryota</taxon>
        <taxon>Fungi</taxon>
        <taxon>Dikarya</taxon>
        <taxon>Basidiomycota</taxon>
        <taxon>Agaricomycotina</taxon>
        <taxon>Agaricomycetes</taxon>
        <taxon>Agaricomycetidae</taxon>
        <taxon>Agaricales</taxon>
        <taxon>Marasmiineae</taxon>
        <taxon>Omphalotaceae</taxon>
        <taxon>Gymnopus</taxon>
    </lineage>
</organism>
<gene>
    <name evidence="1" type="ORF">BT96DRAFT_919038</name>
</gene>
<dbReference type="OrthoDB" id="3062746at2759"/>
<evidence type="ECO:0000313" key="2">
    <source>
        <dbReference type="Proteomes" id="UP000799118"/>
    </source>
</evidence>
<sequence>MASVSLAQTIPPELKRYIAVFCNPAALGNLALVHTSYRDEAEVLLYRQISVYFSPKKLSIWDTLKTHPRKAYLVRRWDSQNKSAPTSAVELLCAALANMHQLVDLQLHLYREEVTLQTHIQAILSQRYFNLETFHCSGHFDISAIADAQSNSLQTLATYNHRNTMSSFRDMARKYPNLTLFSYERETFIASVFDVLNIYPAFYPENTFRKCWEAISKSYHCRGEFESFSRVSVGWVRVYLADISEFDSESNLRFIRHDIVEEMSFYKHIPPIIAPLALKLRELRFAYWGPETPHDDGSAIPLEDCLALAKTWYILTQYIRIRIDGTVFRVIMRLHRDSIYMIKSIFKT</sequence>
<dbReference type="AlphaFoldDB" id="A0A6A4HTJ4"/>
<feature type="non-terminal residue" evidence="1">
    <location>
        <position position="348"/>
    </location>
</feature>
<evidence type="ECO:0008006" key="3">
    <source>
        <dbReference type="Google" id="ProtNLM"/>
    </source>
</evidence>
<name>A0A6A4HTJ4_9AGAR</name>
<dbReference type="Proteomes" id="UP000799118">
    <property type="component" value="Unassembled WGS sequence"/>
</dbReference>
<reference evidence="1" key="1">
    <citation type="journal article" date="2019" name="Environ. Microbiol.">
        <title>Fungal ecological strategies reflected in gene transcription - a case study of two litter decomposers.</title>
        <authorList>
            <person name="Barbi F."/>
            <person name="Kohler A."/>
            <person name="Barry K."/>
            <person name="Baskaran P."/>
            <person name="Daum C."/>
            <person name="Fauchery L."/>
            <person name="Ihrmark K."/>
            <person name="Kuo A."/>
            <person name="LaButti K."/>
            <person name="Lipzen A."/>
            <person name="Morin E."/>
            <person name="Grigoriev I.V."/>
            <person name="Henrissat B."/>
            <person name="Lindahl B."/>
            <person name="Martin F."/>
        </authorList>
    </citation>
    <scope>NUCLEOTIDE SEQUENCE</scope>
    <source>
        <strain evidence="1">JB14</strain>
    </source>
</reference>
<protein>
    <recommendedName>
        <fullName evidence="3">F-box domain-containing protein</fullName>
    </recommendedName>
</protein>
<dbReference type="EMBL" id="ML769450">
    <property type="protein sequence ID" value="KAE9401050.1"/>
    <property type="molecule type" value="Genomic_DNA"/>
</dbReference>
<keyword evidence="2" id="KW-1185">Reference proteome</keyword>
<proteinExistence type="predicted"/>
<accession>A0A6A4HTJ4</accession>